<accession>A0A150MDY4</accession>
<organism evidence="1 2">
    <name type="scientific">Caldibacillus debilis</name>
    <dbReference type="NCBI Taxonomy" id="301148"/>
    <lineage>
        <taxon>Bacteria</taxon>
        <taxon>Bacillati</taxon>
        <taxon>Bacillota</taxon>
        <taxon>Bacilli</taxon>
        <taxon>Bacillales</taxon>
        <taxon>Bacillaceae</taxon>
        <taxon>Caldibacillus</taxon>
    </lineage>
</organism>
<comment type="caution">
    <text evidence="1">The sequence shown here is derived from an EMBL/GenBank/DDBJ whole genome shotgun (WGS) entry which is preliminary data.</text>
</comment>
<evidence type="ECO:0000313" key="1">
    <source>
        <dbReference type="EMBL" id="KYD22666.1"/>
    </source>
</evidence>
<dbReference type="AlphaFoldDB" id="A0A150MDY4"/>
<proteinExistence type="predicted"/>
<gene>
    <name evidence="1" type="ORF">B4135_1149</name>
</gene>
<reference evidence="1 2" key="1">
    <citation type="submission" date="2016-01" db="EMBL/GenBank/DDBJ databases">
        <title>Draft Genome Sequences of Seven Thermophilic Sporeformers Isolated from Foods.</title>
        <authorList>
            <person name="Berendsen E.M."/>
            <person name="Wells-Bennik M.H."/>
            <person name="Krawcyk A.O."/>
            <person name="De Jong A."/>
            <person name="Holsappel S."/>
            <person name="Eijlander R.T."/>
            <person name="Kuipers O.P."/>
        </authorList>
    </citation>
    <scope>NUCLEOTIDE SEQUENCE [LARGE SCALE GENOMIC DNA]</scope>
    <source>
        <strain evidence="1 2">B4135</strain>
    </source>
</reference>
<dbReference type="STRING" id="301148.B4135_1149"/>
<dbReference type="EMBL" id="LQYT01000009">
    <property type="protein sequence ID" value="KYD22666.1"/>
    <property type="molecule type" value="Genomic_DNA"/>
</dbReference>
<protein>
    <submittedName>
        <fullName evidence="1">Uncharacterized protein</fullName>
    </submittedName>
</protein>
<dbReference type="Proteomes" id="UP000075683">
    <property type="component" value="Unassembled WGS sequence"/>
</dbReference>
<sequence length="42" mass="4656">MQTMGGPGETDPDHVKNMKKVVQKGCSADRPDSLLLLNRKFL</sequence>
<evidence type="ECO:0000313" key="2">
    <source>
        <dbReference type="Proteomes" id="UP000075683"/>
    </source>
</evidence>
<name>A0A150MDY4_9BACI</name>